<reference evidence="3 4" key="1">
    <citation type="submission" date="2023-03" db="EMBL/GenBank/DDBJ databases">
        <title>Paludisphaera mucosa sp. nov. a novel planctomycete from northern fen.</title>
        <authorList>
            <person name="Ivanova A."/>
        </authorList>
    </citation>
    <scope>NUCLEOTIDE SEQUENCE [LARGE SCALE GENOMIC DNA]</scope>
    <source>
        <strain evidence="3 4">Pla2</strain>
    </source>
</reference>
<proteinExistence type="predicted"/>
<organism evidence="3 4">
    <name type="scientific">Paludisphaera mucosa</name>
    <dbReference type="NCBI Taxonomy" id="3030827"/>
    <lineage>
        <taxon>Bacteria</taxon>
        <taxon>Pseudomonadati</taxon>
        <taxon>Planctomycetota</taxon>
        <taxon>Planctomycetia</taxon>
        <taxon>Isosphaerales</taxon>
        <taxon>Isosphaeraceae</taxon>
        <taxon>Paludisphaera</taxon>
    </lineage>
</organism>
<evidence type="ECO:0000313" key="3">
    <source>
        <dbReference type="EMBL" id="MDG3004373.1"/>
    </source>
</evidence>
<feature type="compositionally biased region" description="Low complexity" evidence="2">
    <location>
        <begin position="295"/>
        <end position="305"/>
    </location>
</feature>
<accession>A0ABT6F9V1</accession>
<dbReference type="InterPro" id="IPR013762">
    <property type="entry name" value="Integrase-like_cat_sf"/>
</dbReference>
<dbReference type="Proteomes" id="UP001216907">
    <property type="component" value="Unassembled WGS sequence"/>
</dbReference>
<dbReference type="RefSeq" id="WP_277860731.1">
    <property type="nucleotide sequence ID" value="NZ_JARRAG010000002.1"/>
</dbReference>
<gene>
    <name evidence="3" type="ORF">PZE19_11350</name>
</gene>
<evidence type="ECO:0000256" key="1">
    <source>
        <dbReference type="ARBA" id="ARBA00023172"/>
    </source>
</evidence>
<evidence type="ECO:0000256" key="2">
    <source>
        <dbReference type="SAM" id="MobiDB-lite"/>
    </source>
</evidence>
<keyword evidence="1" id="KW-0233">DNA recombination</keyword>
<dbReference type="CDD" id="cd00397">
    <property type="entry name" value="DNA_BRE_C"/>
    <property type="match status" value="1"/>
</dbReference>
<feature type="region of interest" description="Disordered" evidence="2">
    <location>
        <begin position="279"/>
        <end position="305"/>
    </location>
</feature>
<keyword evidence="4" id="KW-1185">Reference proteome</keyword>
<dbReference type="SUPFAM" id="SSF56349">
    <property type="entry name" value="DNA breaking-rejoining enzymes"/>
    <property type="match status" value="1"/>
</dbReference>
<dbReference type="InterPro" id="IPR011010">
    <property type="entry name" value="DNA_brk_join_enz"/>
</dbReference>
<evidence type="ECO:0000313" key="4">
    <source>
        <dbReference type="Proteomes" id="UP001216907"/>
    </source>
</evidence>
<comment type="caution">
    <text evidence="3">The sequence shown here is derived from an EMBL/GenBank/DDBJ whole genome shotgun (WGS) entry which is preliminary data.</text>
</comment>
<protein>
    <submittedName>
        <fullName evidence="3">Site-specific integrase</fullName>
    </submittedName>
</protein>
<name>A0ABT6F9V1_9BACT</name>
<sequence>MSRRLEANFAESQAQDARLVRAVRQGGPARSGTCPASAPHWSHAQAPQPSPPADRRHKARNAAVVTIDGRDRYLGPYGTPASHESYARLIAEWRFGRSRRLINKDVHRVRAMFRWAAGEELDPGASLAALAAVAGLEKGRGDAKEPPPIRPVAEAAVEATLPHLSRQVAAMVRFQVLTAARPGEVCAIRPGDVDRPEGVWIDRPGSHQTEHHGRERAIAIEPSAQEVLAPWLDRGPDVHCLCPAEVVAERGPSCRGRAARPMPGGRYSRNSYRAAVNRACDRAFPHPTSTPPAPTNSSRRSPSPT</sequence>
<dbReference type="Gene3D" id="1.10.443.10">
    <property type="entry name" value="Intergrase catalytic core"/>
    <property type="match status" value="1"/>
</dbReference>
<feature type="region of interest" description="Disordered" evidence="2">
    <location>
        <begin position="24"/>
        <end position="58"/>
    </location>
</feature>
<dbReference type="EMBL" id="JARRAG010000002">
    <property type="protein sequence ID" value="MDG3004373.1"/>
    <property type="molecule type" value="Genomic_DNA"/>
</dbReference>